<protein>
    <submittedName>
        <fullName evidence="2">Uncharacterized protein</fullName>
    </submittedName>
</protein>
<feature type="region of interest" description="Disordered" evidence="1">
    <location>
        <begin position="1"/>
        <end position="42"/>
    </location>
</feature>
<reference evidence="2" key="1">
    <citation type="submission" date="2014-09" db="EMBL/GenBank/DDBJ databases">
        <authorList>
            <person name="Magalhaes I.L.F."/>
            <person name="Oliveira U."/>
            <person name="Santos F.R."/>
            <person name="Vidigal T.H.D.A."/>
            <person name="Brescovit A.D."/>
            <person name="Santos A.J."/>
        </authorList>
    </citation>
    <scope>NUCLEOTIDE SEQUENCE</scope>
    <source>
        <tissue evidence="2">Shoot tissue taken approximately 20 cm above the soil surface</tissue>
    </source>
</reference>
<sequence length="92" mass="10654">MSPSPLHPRPKPFLPNHPRLQLPQSPDFQRRSPRPEQQQQRGCRCPCRVLHYSGRNPETYPDDQIYKLASSLSPNPNFPTLINTCLQKKNLP</sequence>
<evidence type="ECO:0000313" key="2">
    <source>
        <dbReference type="EMBL" id="JAD33200.1"/>
    </source>
</evidence>
<accession>A0A0A8Z909</accession>
<feature type="compositionally biased region" description="Pro residues" evidence="1">
    <location>
        <begin position="1"/>
        <end position="15"/>
    </location>
</feature>
<dbReference type="AlphaFoldDB" id="A0A0A8Z909"/>
<proteinExistence type="predicted"/>
<name>A0A0A8Z909_ARUDO</name>
<dbReference type="EMBL" id="GBRH01264695">
    <property type="protein sequence ID" value="JAD33200.1"/>
    <property type="molecule type" value="Transcribed_RNA"/>
</dbReference>
<reference evidence="2" key="2">
    <citation type="journal article" date="2015" name="Data Brief">
        <title>Shoot transcriptome of the giant reed, Arundo donax.</title>
        <authorList>
            <person name="Barrero R.A."/>
            <person name="Guerrero F.D."/>
            <person name="Moolhuijzen P."/>
            <person name="Goolsby J.A."/>
            <person name="Tidwell J."/>
            <person name="Bellgard S.E."/>
            <person name="Bellgard M.I."/>
        </authorList>
    </citation>
    <scope>NUCLEOTIDE SEQUENCE</scope>
    <source>
        <tissue evidence="2">Shoot tissue taken approximately 20 cm above the soil surface</tissue>
    </source>
</reference>
<organism evidence="2">
    <name type="scientific">Arundo donax</name>
    <name type="common">Giant reed</name>
    <name type="synonym">Donax arundinaceus</name>
    <dbReference type="NCBI Taxonomy" id="35708"/>
    <lineage>
        <taxon>Eukaryota</taxon>
        <taxon>Viridiplantae</taxon>
        <taxon>Streptophyta</taxon>
        <taxon>Embryophyta</taxon>
        <taxon>Tracheophyta</taxon>
        <taxon>Spermatophyta</taxon>
        <taxon>Magnoliopsida</taxon>
        <taxon>Liliopsida</taxon>
        <taxon>Poales</taxon>
        <taxon>Poaceae</taxon>
        <taxon>PACMAD clade</taxon>
        <taxon>Arundinoideae</taxon>
        <taxon>Arundineae</taxon>
        <taxon>Arundo</taxon>
    </lineage>
</organism>
<evidence type="ECO:0000256" key="1">
    <source>
        <dbReference type="SAM" id="MobiDB-lite"/>
    </source>
</evidence>